<organism evidence="1 2">
    <name type="scientific">Colletotrichum chrysophilum</name>
    <dbReference type="NCBI Taxonomy" id="1836956"/>
    <lineage>
        <taxon>Eukaryota</taxon>
        <taxon>Fungi</taxon>
        <taxon>Dikarya</taxon>
        <taxon>Ascomycota</taxon>
        <taxon>Pezizomycotina</taxon>
        <taxon>Sordariomycetes</taxon>
        <taxon>Hypocreomycetidae</taxon>
        <taxon>Glomerellales</taxon>
        <taxon>Glomerellaceae</taxon>
        <taxon>Colletotrichum</taxon>
        <taxon>Colletotrichum gloeosporioides species complex</taxon>
    </lineage>
</organism>
<dbReference type="AlphaFoldDB" id="A0AAD9ALQ9"/>
<keyword evidence="2" id="KW-1185">Reference proteome</keyword>
<evidence type="ECO:0000313" key="2">
    <source>
        <dbReference type="Proteomes" id="UP001243330"/>
    </source>
</evidence>
<comment type="caution">
    <text evidence="1">The sequence shown here is derived from an EMBL/GenBank/DDBJ whole genome shotgun (WGS) entry which is preliminary data.</text>
</comment>
<evidence type="ECO:0000313" key="1">
    <source>
        <dbReference type="EMBL" id="KAK1849127.1"/>
    </source>
</evidence>
<reference evidence="1" key="1">
    <citation type="submission" date="2023-01" db="EMBL/GenBank/DDBJ databases">
        <title>Colletotrichum chrysophilum M932 genome sequence.</title>
        <authorList>
            <person name="Baroncelli R."/>
        </authorList>
    </citation>
    <scope>NUCLEOTIDE SEQUENCE</scope>
    <source>
        <strain evidence="1">M932</strain>
    </source>
</reference>
<proteinExistence type="predicted"/>
<sequence>MRPTANVSWASFSAQSQSLSSRAIPSNHSNLPAPYRFSALSSCLFIQPVRNRPTNLPKKKWCVYYCSFVGFCSQTRARPARGCRYELCHTVRVADVAANNPATKLTNAPARIVPSL</sequence>
<protein>
    <submittedName>
        <fullName evidence="1">Uncharacterized protein</fullName>
    </submittedName>
</protein>
<accession>A0AAD9ALQ9</accession>
<dbReference type="EMBL" id="JAQOWY010000152">
    <property type="protein sequence ID" value="KAK1849127.1"/>
    <property type="molecule type" value="Genomic_DNA"/>
</dbReference>
<name>A0AAD9ALQ9_9PEZI</name>
<gene>
    <name evidence="1" type="ORF">CCHR01_08239</name>
</gene>
<dbReference type="Proteomes" id="UP001243330">
    <property type="component" value="Unassembled WGS sequence"/>
</dbReference>